<evidence type="ECO:0000259" key="12">
    <source>
        <dbReference type="Pfam" id="PF00593"/>
    </source>
</evidence>
<dbReference type="InterPro" id="IPR008969">
    <property type="entry name" value="CarboxyPept-like_regulatory"/>
</dbReference>
<dbReference type="FunFam" id="2.60.40.1120:FF:000003">
    <property type="entry name" value="Outer membrane protein Omp121"/>
    <property type="match status" value="1"/>
</dbReference>
<evidence type="ECO:0000259" key="13">
    <source>
        <dbReference type="Pfam" id="PF07715"/>
    </source>
</evidence>
<proteinExistence type="inferred from homology"/>
<dbReference type="InterPro" id="IPR039426">
    <property type="entry name" value="TonB-dep_rcpt-like"/>
</dbReference>
<organism evidence="14 15">
    <name type="scientific">Algoriphagus aquimarinus</name>
    <dbReference type="NCBI Taxonomy" id="237018"/>
    <lineage>
        <taxon>Bacteria</taxon>
        <taxon>Pseudomonadati</taxon>
        <taxon>Bacteroidota</taxon>
        <taxon>Cytophagia</taxon>
        <taxon>Cytophagales</taxon>
        <taxon>Cyclobacteriaceae</taxon>
        <taxon>Algoriphagus</taxon>
    </lineage>
</organism>
<name>A0A5C7ACY1_9BACT</name>
<evidence type="ECO:0000256" key="8">
    <source>
        <dbReference type="PROSITE-ProRule" id="PRU01360"/>
    </source>
</evidence>
<dbReference type="NCBIfam" id="TIGR04057">
    <property type="entry name" value="SusC_RagA_signa"/>
    <property type="match status" value="1"/>
</dbReference>
<evidence type="ECO:0000256" key="6">
    <source>
        <dbReference type="ARBA" id="ARBA00023136"/>
    </source>
</evidence>
<dbReference type="Gene3D" id="2.60.40.1120">
    <property type="entry name" value="Carboxypeptidase-like, regulatory domain"/>
    <property type="match status" value="1"/>
</dbReference>
<comment type="caution">
    <text evidence="14">The sequence shown here is derived from an EMBL/GenBank/DDBJ whole genome shotgun (WGS) entry which is preliminary data.</text>
</comment>
<keyword evidence="2 8" id="KW-0813">Transport</keyword>
<evidence type="ECO:0000256" key="3">
    <source>
        <dbReference type="ARBA" id="ARBA00022452"/>
    </source>
</evidence>
<gene>
    <name evidence="14" type="ORF">ESV85_16930</name>
</gene>
<dbReference type="Gene3D" id="2.40.170.20">
    <property type="entry name" value="TonB-dependent receptor, beta-barrel domain"/>
    <property type="match status" value="1"/>
</dbReference>
<keyword evidence="5 9" id="KW-0798">TonB box</keyword>
<reference evidence="14 15" key="1">
    <citation type="submission" date="2019-08" db="EMBL/GenBank/DDBJ databases">
        <title>Genomes sequence of Algoriphagus aquimarinus ACAM450.</title>
        <authorList>
            <person name="Bowman J.P."/>
        </authorList>
    </citation>
    <scope>NUCLEOTIDE SEQUENCE [LARGE SCALE GENOMIC DNA]</scope>
    <source>
        <strain evidence="14 15">ACAM 450</strain>
    </source>
</reference>
<comment type="similarity">
    <text evidence="8 9">Belongs to the TonB-dependent receptor family.</text>
</comment>
<dbReference type="SUPFAM" id="SSF49464">
    <property type="entry name" value="Carboxypeptidase regulatory domain-like"/>
    <property type="match status" value="1"/>
</dbReference>
<dbReference type="AlphaFoldDB" id="A0A5C7ACY1"/>
<dbReference type="PROSITE" id="PS52016">
    <property type="entry name" value="TONB_DEPENDENT_REC_3"/>
    <property type="match status" value="1"/>
</dbReference>
<sequence>MKKQLHYCLKIPLKFLAALALFSFFSGSLFANAEMTKYDLENPHKSSFELSHYYLEDVLLIEPFEVTVKGTVTDQHGEPIPGVTVSVPGTTIGTATDLDGKYALTVPDGVSLKFSFISYESQTIEVKNQSTIDIILLDDTQALDEVVVVGYGTQMKKDLTGAIVNVQAKDVMKYKPTSVSEILRTTVPGLSVGYSTNARNVPDFKVRGDNSIKSDDAAERSANQPLIVLDGVIFRGDLAEINPNTIESVDVLKDASAAAVYGSQATNGVVIFTTKKGAYGKPQISVSSRLGIVTGARRQQTHKAGDDVLNWLTDMNESITNTITEPWTRFRDYNSIDPQYQQDWLAANGIPGETDPASINAARVNNFGFWDNELENFNNGVQYDWQDFLFHTGIRQDYDMSISGRSERVAYYYSIGYSDRESVQIGDTFKTITSRLNLDVNLAEFLSIGANAQFTYQDEGNQAIDNGSYRVFSPYDQPWKNGEPRTKENLNDQSAGSNISNPYQEPSWNNRSYTRFMINPTIYAKFSLPYGFSLRTDYTPRFDYRKRFDFDGSGNPQRAVDDAERRYNDSFSWQSNTILNWDKAFGQHRLNFTGLYNAERNSNWETRAMTNNFSPTAALGYHGLQLGLNPTQNSYDEVNSRTGLMGRINYAYGDRFSIAASVRRDGYSRFGKDNLYANFPSISAAWTLSNEDFLSGSKAISYLKLRLSYGVNGNSSGLDDYNAYARLSNGLYLNYDGGYVATPYTEINRIANPALSWEKTGAFNVGVDYGFFDGRLSGSLDVYKSETKDLLLDQKLPDLTGFGSIKTNVGNLENTGFDLGIKTVNFSTPNFMWKSTFNITYTVNKITTLGNAPVESLDSEGNVVMKEPDDLQNGWFIGENKDIIWDWDLNGVYQIGEEAEAAKYGLYPGDFRFVDQDGDGDIDVDDKVFLGLRNNPWYITFRNDFEWKGLDLGLVFLAKLGYKGGSTEPFNNSQQYIKNHNWYTIPYWTPLNGQNNFARINSINLGGGNAWLNRSYLRLQNVSVGYTLPPSVLQKVRASRVRVALNIENAAVLTGWIKGLGDPESSSEMPRTYSLSLDFTF</sequence>
<dbReference type="InterPro" id="IPR036942">
    <property type="entry name" value="Beta-barrel_TonB_sf"/>
</dbReference>
<feature type="domain" description="TonB-dependent receptor-like beta-barrel" evidence="12">
    <location>
        <begin position="460"/>
        <end position="1049"/>
    </location>
</feature>
<protein>
    <submittedName>
        <fullName evidence="14">SusC/RagA family TonB-linked outer membrane protein</fullName>
    </submittedName>
</protein>
<evidence type="ECO:0000256" key="7">
    <source>
        <dbReference type="ARBA" id="ARBA00023237"/>
    </source>
</evidence>
<dbReference type="EMBL" id="VORW01000015">
    <property type="protein sequence ID" value="TXE06458.1"/>
    <property type="molecule type" value="Genomic_DNA"/>
</dbReference>
<keyword evidence="3 8" id="KW-1134">Transmembrane beta strand</keyword>
<dbReference type="InterPro" id="IPR037066">
    <property type="entry name" value="Plug_dom_sf"/>
</dbReference>
<dbReference type="Pfam" id="PF13715">
    <property type="entry name" value="CarbopepD_reg_2"/>
    <property type="match status" value="1"/>
</dbReference>
<feature type="domain" description="TonB-dependent receptor plug" evidence="13">
    <location>
        <begin position="156"/>
        <end position="269"/>
    </location>
</feature>
<evidence type="ECO:0000256" key="5">
    <source>
        <dbReference type="ARBA" id="ARBA00023077"/>
    </source>
</evidence>
<keyword evidence="7 8" id="KW-0998">Cell outer membrane</keyword>
<dbReference type="InterPro" id="IPR000531">
    <property type="entry name" value="Beta-barrel_TonB"/>
</dbReference>
<dbReference type="Gene3D" id="2.170.130.10">
    <property type="entry name" value="TonB-dependent receptor, plug domain"/>
    <property type="match status" value="1"/>
</dbReference>
<evidence type="ECO:0000256" key="9">
    <source>
        <dbReference type="RuleBase" id="RU003357"/>
    </source>
</evidence>
<evidence type="ECO:0000256" key="10">
    <source>
        <dbReference type="SAM" id="MobiDB-lite"/>
    </source>
</evidence>
<evidence type="ECO:0000256" key="2">
    <source>
        <dbReference type="ARBA" id="ARBA00022448"/>
    </source>
</evidence>
<keyword evidence="4 8" id="KW-0812">Transmembrane</keyword>
<dbReference type="InterPro" id="IPR023997">
    <property type="entry name" value="TonB-dep_OMP_SusC/RagA_CS"/>
</dbReference>
<evidence type="ECO:0000256" key="4">
    <source>
        <dbReference type="ARBA" id="ARBA00022692"/>
    </source>
</evidence>
<dbReference type="SUPFAM" id="SSF56935">
    <property type="entry name" value="Porins"/>
    <property type="match status" value="1"/>
</dbReference>
<dbReference type="InterPro" id="IPR023996">
    <property type="entry name" value="TonB-dep_OMP_SusC/RagA"/>
</dbReference>
<dbReference type="NCBIfam" id="TIGR04056">
    <property type="entry name" value="OMP_RagA_SusC"/>
    <property type="match status" value="1"/>
</dbReference>
<keyword evidence="11" id="KW-0732">Signal</keyword>
<dbReference type="Pfam" id="PF00593">
    <property type="entry name" value="TonB_dep_Rec_b-barrel"/>
    <property type="match status" value="1"/>
</dbReference>
<comment type="subcellular location">
    <subcellularLocation>
        <location evidence="1 8">Cell outer membrane</location>
        <topology evidence="1 8">Multi-pass membrane protein</topology>
    </subcellularLocation>
</comment>
<evidence type="ECO:0000256" key="11">
    <source>
        <dbReference type="SAM" id="SignalP"/>
    </source>
</evidence>
<feature type="compositionally biased region" description="Polar residues" evidence="10">
    <location>
        <begin position="491"/>
        <end position="504"/>
    </location>
</feature>
<feature type="signal peptide" evidence="11">
    <location>
        <begin position="1"/>
        <end position="31"/>
    </location>
</feature>
<dbReference type="GO" id="GO:0009279">
    <property type="term" value="C:cell outer membrane"/>
    <property type="evidence" value="ECO:0007669"/>
    <property type="project" value="UniProtKB-SubCell"/>
</dbReference>
<evidence type="ECO:0000256" key="1">
    <source>
        <dbReference type="ARBA" id="ARBA00004571"/>
    </source>
</evidence>
<dbReference type="RefSeq" id="WP_146919672.1">
    <property type="nucleotide sequence ID" value="NZ_VORW01000015.1"/>
</dbReference>
<dbReference type="OrthoDB" id="9768177at2"/>
<evidence type="ECO:0000313" key="14">
    <source>
        <dbReference type="EMBL" id="TXE06458.1"/>
    </source>
</evidence>
<evidence type="ECO:0000313" key="15">
    <source>
        <dbReference type="Proteomes" id="UP000321935"/>
    </source>
</evidence>
<dbReference type="Pfam" id="PF07715">
    <property type="entry name" value="Plug"/>
    <property type="match status" value="1"/>
</dbReference>
<dbReference type="Proteomes" id="UP000321935">
    <property type="component" value="Unassembled WGS sequence"/>
</dbReference>
<keyword evidence="6 8" id="KW-0472">Membrane</keyword>
<feature type="chain" id="PRO_5022675947" evidence="11">
    <location>
        <begin position="32"/>
        <end position="1081"/>
    </location>
</feature>
<accession>A0A5C7ACY1</accession>
<feature type="region of interest" description="Disordered" evidence="10">
    <location>
        <begin position="475"/>
        <end position="504"/>
    </location>
</feature>
<dbReference type="InterPro" id="IPR012910">
    <property type="entry name" value="Plug_dom"/>
</dbReference>